<gene>
    <name evidence="1" type="ORF">BHM03_00015234</name>
</gene>
<dbReference type="Proteomes" id="UP000290560">
    <property type="component" value="Unassembled WGS sequence"/>
</dbReference>
<evidence type="ECO:0000313" key="1">
    <source>
        <dbReference type="EMBL" id="RZR72635.1"/>
    </source>
</evidence>
<organism evidence="1">
    <name type="scientific">Ensete ventricosum</name>
    <name type="common">Abyssinian banana</name>
    <name type="synonym">Musa ensete</name>
    <dbReference type="NCBI Taxonomy" id="4639"/>
    <lineage>
        <taxon>Eukaryota</taxon>
        <taxon>Viridiplantae</taxon>
        <taxon>Streptophyta</taxon>
        <taxon>Embryophyta</taxon>
        <taxon>Tracheophyta</taxon>
        <taxon>Spermatophyta</taxon>
        <taxon>Magnoliopsida</taxon>
        <taxon>Liliopsida</taxon>
        <taxon>Zingiberales</taxon>
        <taxon>Musaceae</taxon>
        <taxon>Ensete</taxon>
    </lineage>
</organism>
<name>A0A445MEE3_ENSVE</name>
<reference evidence="1" key="1">
    <citation type="journal article" date="2018" name="Data Brief">
        <title>Genome sequence data from 17 accessions of Ensete ventricosum, a staple food crop for millions in Ethiopia.</title>
        <authorList>
            <person name="Yemataw Z."/>
            <person name="Muzemil S."/>
            <person name="Ambachew D."/>
            <person name="Tripathi L."/>
            <person name="Tesfaye K."/>
            <person name="Chala A."/>
            <person name="Farbos A."/>
            <person name="O'Neill P."/>
            <person name="Moore K."/>
            <person name="Grant M."/>
            <person name="Studholme D.J."/>
        </authorList>
    </citation>
    <scope>NUCLEOTIDE SEQUENCE [LARGE SCALE GENOMIC DNA]</scope>
    <source>
        <tissue evidence="1">Leaf</tissue>
    </source>
</reference>
<protein>
    <submittedName>
        <fullName evidence="1">Uncharacterized protein</fullName>
    </submittedName>
</protein>
<proteinExistence type="predicted"/>
<accession>A0A445MEE3</accession>
<dbReference type="EMBL" id="KV875727">
    <property type="protein sequence ID" value="RZR72635.1"/>
    <property type="molecule type" value="Genomic_DNA"/>
</dbReference>
<sequence>MILPLENQDLSLLDIYPIGATFLFAFFPLEVSETTIPFGLLRLAEQLVPCSAPANALARLRLFANTIPTAPFKVKQRAEFVAHFSLLRTYPFHAEEKVLMLHGAEFRSPWDDHEHSIVRNSSS</sequence>
<dbReference type="AlphaFoldDB" id="A0A445MEE3"/>